<name>A0ABN8XR35_RANTA</name>
<proteinExistence type="predicted"/>
<evidence type="ECO:0000256" key="1">
    <source>
        <dbReference type="SAM" id="MobiDB-lite"/>
    </source>
</evidence>
<sequence>GAREAEMPAFQRPWSPPPPALGKYPQPERRLRRAKLNNKSGNPTVRTPETSGTCTLTFRKNRFLSFNSFGKTALLP</sequence>
<dbReference type="EMBL" id="OX459937">
    <property type="protein sequence ID" value="CAI9151853.1"/>
    <property type="molecule type" value="Genomic_DNA"/>
</dbReference>
<protein>
    <submittedName>
        <fullName evidence="2">Uncharacterized protein</fullName>
    </submittedName>
</protein>
<organism evidence="2 3">
    <name type="scientific">Rangifer tarandus platyrhynchus</name>
    <name type="common">Svalbard reindeer</name>
    <dbReference type="NCBI Taxonomy" id="3082113"/>
    <lineage>
        <taxon>Eukaryota</taxon>
        <taxon>Metazoa</taxon>
        <taxon>Chordata</taxon>
        <taxon>Craniata</taxon>
        <taxon>Vertebrata</taxon>
        <taxon>Euteleostomi</taxon>
        <taxon>Mammalia</taxon>
        <taxon>Eutheria</taxon>
        <taxon>Laurasiatheria</taxon>
        <taxon>Artiodactyla</taxon>
        <taxon>Ruminantia</taxon>
        <taxon>Pecora</taxon>
        <taxon>Cervidae</taxon>
        <taxon>Odocoileinae</taxon>
        <taxon>Rangifer</taxon>
    </lineage>
</organism>
<evidence type="ECO:0000313" key="3">
    <source>
        <dbReference type="Proteomes" id="UP001176941"/>
    </source>
</evidence>
<keyword evidence="3" id="KW-1185">Reference proteome</keyword>
<feature type="non-terminal residue" evidence="2">
    <location>
        <position position="76"/>
    </location>
</feature>
<gene>
    <name evidence="2" type="ORF">MRATA1EN1_LOCUS815</name>
</gene>
<dbReference type="Proteomes" id="UP001176941">
    <property type="component" value="Chromosome 1"/>
</dbReference>
<accession>A0ABN8XR35</accession>
<evidence type="ECO:0000313" key="2">
    <source>
        <dbReference type="EMBL" id="CAI9151853.1"/>
    </source>
</evidence>
<feature type="region of interest" description="Disordered" evidence="1">
    <location>
        <begin position="1"/>
        <end position="26"/>
    </location>
</feature>
<reference evidence="2" key="1">
    <citation type="submission" date="2023-04" db="EMBL/GenBank/DDBJ databases">
        <authorList>
            <consortium name="ELIXIR-Norway"/>
        </authorList>
    </citation>
    <scope>NUCLEOTIDE SEQUENCE [LARGE SCALE GENOMIC DNA]</scope>
</reference>